<dbReference type="AlphaFoldDB" id="A0A2W5NIF3"/>
<evidence type="ECO:0000313" key="2">
    <source>
        <dbReference type="EMBL" id="PZQ53261.1"/>
    </source>
</evidence>
<dbReference type="InterPro" id="IPR037682">
    <property type="entry name" value="TonB_C"/>
</dbReference>
<dbReference type="SUPFAM" id="SSF74653">
    <property type="entry name" value="TolA/TonB C-terminal domain"/>
    <property type="match status" value="1"/>
</dbReference>
<dbReference type="Gene3D" id="3.30.1150.10">
    <property type="match status" value="1"/>
</dbReference>
<accession>A0A2W5NIF3</accession>
<name>A0A2W5NIF3_9SPHN</name>
<protein>
    <recommendedName>
        <fullName evidence="1">TonB C-terminal domain-containing protein</fullName>
    </recommendedName>
</protein>
<evidence type="ECO:0000259" key="1">
    <source>
        <dbReference type="Pfam" id="PF03544"/>
    </source>
</evidence>
<sequence length="347" mass="36839">MMRTPVRNGRGFALSALDDGRRLRLPCPVWHIVCGAYFTHVQGLGMSRTHSAALAAMAAVILTSAPAMAETTVLTASSPWQMDNGTDSCSLKRGFGTADNPALLEIERIGPGDRFYATITAKAFNGLAESSHLVLKTGPDGVEPIADRFTVADAPIEGGAKLTALMFSATTWNGFRKDGQLPAAVTPEREAAITSLIVSWGDKAVQLGTGPLGKAMAAMRECTDGLVRSWGLDPAQQASLSARPVPKTSPDTWIAANSYPFGADNRHRPGLTRARLLVDASGAVSGCKVVDNYGDAAFAATACEQMTSKAAFSPALDQAGKPAASYYEASIRWKVRRPMKQVGQRRR</sequence>
<evidence type="ECO:0000313" key="3">
    <source>
        <dbReference type="Proteomes" id="UP000249082"/>
    </source>
</evidence>
<dbReference type="Pfam" id="PF03544">
    <property type="entry name" value="TonB_C"/>
    <property type="match status" value="1"/>
</dbReference>
<reference evidence="2 3" key="1">
    <citation type="submission" date="2017-08" db="EMBL/GenBank/DDBJ databases">
        <title>Infants hospitalized years apart are colonized by the same room-sourced microbial strains.</title>
        <authorList>
            <person name="Brooks B."/>
            <person name="Olm M.R."/>
            <person name="Firek B.A."/>
            <person name="Baker R."/>
            <person name="Thomas B.C."/>
            <person name="Morowitz M.J."/>
            <person name="Banfield J.F."/>
        </authorList>
    </citation>
    <scope>NUCLEOTIDE SEQUENCE [LARGE SCALE GENOMIC DNA]</scope>
    <source>
        <strain evidence="2">S2_005_002_R2_33</strain>
    </source>
</reference>
<gene>
    <name evidence="2" type="ORF">DI555_17475</name>
</gene>
<dbReference type="EMBL" id="QFPX01000017">
    <property type="protein sequence ID" value="PZQ53261.1"/>
    <property type="molecule type" value="Genomic_DNA"/>
</dbReference>
<comment type="caution">
    <text evidence="2">The sequence shown here is derived from an EMBL/GenBank/DDBJ whole genome shotgun (WGS) entry which is preliminary data.</text>
</comment>
<feature type="domain" description="TonB C-terminal" evidence="1">
    <location>
        <begin position="257"/>
        <end position="334"/>
    </location>
</feature>
<dbReference type="GO" id="GO:0055085">
    <property type="term" value="P:transmembrane transport"/>
    <property type="evidence" value="ECO:0007669"/>
    <property type="project" value="InterPro"/>
</dbReference>
<proteinExistence type="predicted"/>
<organism evidence="2 3">
    <name type="scientific">Novosphingobium pentaromativorans</name>
    <dbReference type="NCBI Taxonomy" id="205844"/>
    <lineage>
        <taxon>Bacteria</taxon>
        <taxon>Pseudomonadati</taxon>
        <taxon>Pseudomonadota</taxon>
        <taxon>Alphaproteobacteria</taxon>
        <taxon>Sphingomonadales</taxon>
        <taxon>Sphingomonadaceae</taxon>
        <taxon>Novosphingobium</taxon>
    </lineage>
</organism>
<dbReference type="Proteomes" id="UP000249082">
    <property type="component" value="Unassembled WGS sequence"/>
</dbReference>